<dbReference type="OrthoDB" id="272567at2759"/>
<name>A0A0S4JK20_BODSA</name>
<reference evidence="2" key="1">
    <citation type="submission" date="2015-09" db="EMBL/GenBank/DDBJ databases">
        <authorList>
            <consortium name="Pathogen Informatics"/>
        </authorList>
    </citation>
    <scope>NUCLEOTIDE SEQUENCE [LARGE SCALE GENOMIC DNA]</scope>
    <source>
        <strain evidence="2">Lake Konstanz</strain>
    </source>
</reference>
<gene>
    <name evidence="1" type="ORF">BSAL_27395</name>
</gene>
<keyword evidence="2" id="KW-1185">Reference proteome</keyword>
<dbReference type="Proteomes" id="UP000051952">
    <property type="component" value="Unassembled WGS sequence"/>
</dbReference>
<sequence>MQSVSFYNESVFGELFRVKVGDAVAHTSPPPPSLHGSCDLPDVSATLYWAVDPNVTAMHLLFLGALSSSSPDRTSATSNNNSGHNAWDKPFAHRKWLIEFPTEVIGCGVTTVSASVGSTTSHSSSSAVIRIVWVSASLSVEVLSFSVSRAFDESAAIVVEPIGTPRSTGPLTEILRACSGSPRGHIQAAITCHLSRSNVLSSVLLTDGGSVWSVEVNMQGVATERCTMKTNGAIAAASGNANSNAWLPWGNSNSNSNSALNDSNQHRNSSNCGILGLCAIPKSEGFLVIDYQGTATFVSPFTTDAAVMMFRYPSHSIPSPTPVLVKAFCVSDEGPGRTVDIITIGRSISSPSVESIWWHRGAFLNNDTDSIPSNTPVLVKAFCVSDEGPGRTVDIITIGRSIASPSVESIWWHRGAFLNNDTTGATFVAGGDVSSALLLASVSAPTKHSLVHSVSSTLTTLTVLWRDRQASAVMAAPSSIASAFFRHSGGGSGSALTTLQRLTLDDTESTNTTVPTVSSNDLVTAVTHGSHDIEHVASVKDSEGRPWWLSFSFSKDQRISAALLFDTSDFSAPWLHAPISGNGSSGGSSNVHRQLTSGGVAVPSSVIPFASTAFCNIIASESGGAAMESVEDVAASEGLRIVSSHQDGLQTFLNLLSDAVNNTSMATTLGGYHELAAAANICYHSSLHALTADHVIAAVEKALSSDMDASVLPVEVLCNPPPFARSRWYVNQVVGYELLLRAANVMMAFVAWVAQGGNSDASHSSVQRSVREALEVLCGALNACNAAGSLLPQIAAYNFNDNLVLNVLEPLLNWTNQPPAVHAVDVAMQLWSLGGNEGWRSAACWAQALRNRHTVMQHLTILQLLESSRTTSSAELTSLSFNVAAHLNALPFDDAVRILDQLSESLSVPVTEVDPSMFLEKNPTAVGSVYRMVLLRRMLPRGSVHHSLLSANAAANSFLPDLVSLKLVSTQGQGALAPFTIAVNGLVADVYVLLARSALGDGSLSEGMRWVNMALVTSRDTAMDAVQRCLAMAAELVFTEKWFNELVQLPLGDSDALVLLTGALMGYLQRCIQTLRTASALRAEKERRHLHDATVAVVRFLIRRHAFGQAARLAFDVAHVIRHVITSDIAVQTTSLVLVEQLLALALSSVECISEADVPVVVSTATDGVVPTTTTAGGSPFAVPTSLRGTVSGKGYFSRSGIPIVERAFIEATLELKLLQADHHLDVHNEQQDHHEDTTSPAASAFATRLLRTLLSARLWDDARTYAELVLPEKVAFTLQCQAVDMLDDPHHQLLMDPRIGSSELVHTSAFALVQDQWARFVAESVEHSTPETNYIGLTSALAVTLSKRHSQVPDVLKAALRSLRPSLLLQLLLETLAVPEGCDVGEVPAEVASYIFDVATDLLTNHSTLSAQDVPLQLSAGVLDRCSVLATEVQQRGARADAEAQARAASKATAFTQLLGRTLLA</sequence>
<dbReference type="VEuPathDB" id="TriTrypDB:BSAL_27395"/>
<protein>
    <submittedName>
        <fullName evidence="1">Uncharacterized protein</fullName>
    </submittedName>
</protein>
<dbReference type="EMBL" id="CYKH01001841">
    <property type="protein sequence ID" value="CUG90534.1"/>
    <property type="molecule type" value="Genomic_DNA"/>
</dbReference>
<proteinExistence type="predicted"/>
<accession>A0A0S4JK20</accession>
<organism evidence="1 2">
    <name type="scientific">Bodo saltans</name>
    <name type="common">Flagellated protozoan</name>
    <dbReference type="NCBI Taxonomy" id="75058"/>
    <lineage>
        <taxon>Eukaryota</taxon>
        <taxon>Discoba</taxon>
        <taxon>Euglenozoa</taxon>
        <taxon>Kinetoplastea</taxon>
        <taxon>Metakinetoplastina</taxon>
        <taxon>Eubodonida</taxon>
        <taxon>Bodonidae</taxon>
        <taxon>Bodo</taxon>
    </lineage>
</organism>
<evidence type="ECO:0000313" key="1">
    <source>
        <dbReference type="EMBL" id="CUG90534.1"/>
    </source>
</evidence>
<evidence type="ECO:0000313" key="2">
    <source>
        <dbReference type="Proteomes" id="UP000051952"/>
    </source>
</evidence>